<dbReference type="RefSeq" id="WP_182165598.1">
    <property type="nucleotide sequence ID" value="NZ_JACFXV010000053.1"/>
</dbReference>
<dbReference type="SUPFAM" id="SSF55961">
    <property type="entry name" value="Bet v1-like"/>
    <property type="match status" value="1"/>
</dbReference>
<feature type="domain" description="Activator of Hsp90 ATPase homologue 1/2-like C-terminal" evidence="2">
    <location>
        <begin position="21"/>
        <end position="151"/>
    </location>
</feature>
<keyword evidence="4" id="KW-1185">Reference proteome</keyword>
<evidence type="ECO:0000313" key="4">
    <source>
        <dbReference type="Proteomes" id="UP000541109"/>
    </source>
</evidence>
<dbReference type="InterPro" id="IPR013538">
    <property type="entry name" value="ASHA1/2-like_C"/>
</dbReference>
<evidence type="ECO:0000256" key="1">
    <source>
        <dbReference type="ARBA" id="ARBA00006817"/>
    </source>
</evidence>
<dbReference type="InterPro" id="IPR023393">
    <property type="entry name" value="START-like_dom_sf"/>
</dbReference>
<dbReference type="AlphaFoldDB" id="A0A839AE64"/>
<organism evidence="3 4">
    <name type="scientific">Stappia albiluteola</name>
    <dbReference type="NCBI Taxonomy" id="2758565"/>
    <lineage>
        <taxon>Bacteria</taxon>
        <taxon>Pseudomonadati</taxon>
        <taxon>Pseudomonadota</taxon>
        <taxon>Alphaproteobacteria</taxon>
        <taxon>Hyphomicrobiales</taxon>
        <taxon>Stappiaceae</taxon>
        <taxon>Stappia</taxon>
    </lineage>
</organism>
<dbReference type="Proteomes" id="UP000541109">
    <property type="component" value="Unassembled WGS sequence"/>
</dbReference>
<name>A0A839AE64_9HYPH</name>
<gene>
    <name evidence="3" type="ORF">H2509_12025</name>
</gene>
<evidence type="ECO:0000313" key="3">
    <source>
        <dbReference type="EMBL" id="MBA5777851.1"/>
    </source>
</evidence>
<dbReference type="Gene3D" id="3.30.530.20">
    <property type="match status" value="1"/>
</dbReference>
<accession>A0A839AE64</accession>
<proteinExistence type="inferred from homology"/>
<sequence length="152" mass="17057">MTIATLEAVEARTLTLSRTLNATPEQVFNAWVDPNVLVKWWGPQGFTTPELKLDVREGGGWTTVMVSPQGSRHHVSGVYKVIDRPKRLVFTWAWTQDDGSRGHETEVELTFADQGGTTLMTMVQKVFAEVEHRNNHEGGWTSSFEKLVALFA</sequence>
<comment type="similarity">
    <text evidence="1">Belongs to the AHA1 family.</text>
</comment>
<comment type="caution">
    <text evidence="3">The sequence shown here is derived from an EMBL/GenBank/DDBJ whole genome shotgun (WGS) entry which is preliminary data.</text>
</comment>
<protein>
    <submittedName>
        <fullName evidence="3">SRPBCC domain-containing protein</fullName>
    </submittedName>
</protein>
<dbReference type="EMBL" id="JACFXV010000053">
    <property type="protein sequence ID" value="MBA5777851.1"/>
    <property type="molecule type" value="Genomic_DNA"/>
</dbReference>
<evidence type="ECO:0000259" key="2">
    <source>
        <dbReference type="Pfam" id="PF08327"/>
    </source>
</evidence>
<dbReference type="Pfam" id="PF08327">
    <property type="entry name" value="AHSA1"/>
    <property type="match status" value="1"/>
</dbReference>
<dbReference type="CDD" id="cd07814">
    <property type="entry name" value="SRPBCC_CalC_Aha1-like"/>
    <property type="match status" value="1"/>
</dbReference>
<reference evidence="3 4" key="1">
    <citation type="submission" date="2020-07" db="EMBL/GenBank/DDBJ databases">
        <title>Stappia sp., F7233, whole genome shotgun sequencing project.</title>
        <authorList>
            <person name="Jiang S."/>
            <person name="Liu Z.W."/>
            <person name="Du Z.J."/>
        </authorList>
    </citation>
    <scope>NUCLEOTIDE SEQUENCE [LARGE SCALE GENOMIC DNA]</scope>
    <source>
        <strain evidence="3 4">F7233</strain>
    </source>
</reference>